<dbReference type="PANTHER" id="PTHR48484:SF1">
    <property type="entry name" value="DENTIN SIALOPHOSPHOPROTEIN"/>
    <property type="match status" value="1"/>
</dbReference>
<accession>A0ABV0P733</accession>
<evidence type="ECO:0000313" key="1">
    <source>
        <dbReference type="EMBL" id="MEQ2179238.1"/>
    </source>
</evidence>
<gene>
    <name evidence="1" type="ORF">GOODEAATRI_022562</name>
</gene>
<evidence type="ECO:0000313" key="2">
    <source>
        <dbReference type="Proteomes" id="UP001476798"/>
    </source>
</evidence>
<keyword evidence="2" id="KW-1185">Reference proteome</keyword>
<organism evidence="1 2">
    <name type="scientific">Goodea atripinnis</name>
    <dbReference type="NCBI Taxonomy" id="208336"/>
    <lineage>
        <taxon>Eukaryota</taxon>
        <taxon>Metazoa</taxon>
        <taxon>Chordata</taxon>
        <taxon>Craniata</taxon>
        <taxon>Vertebrata</taxon>
        <taxon>Euteleostomi</taxon>
        <taxon>Actinopterygii</taxon>
        <taxon>Neopterygii</taxon>
        <taxon>Teleostei</taxon>
        <taxon>Neoteleostei</taxon>
        <taxon>Acanthomorphata</taxon>
        <taxon>Ovalentaria</taxon>
        <taxon>Atherinomorphae</taxon>
        <taxon>Cyprinodontiformes</taxon>
        <taxon>Goodeidae</taxon>
        <taxon>Goodea</taxon>
    </lineage>
</organism>
<comment type="caution">
    <text evidence="1">The sequence shown here is derived from an EMBL/GenBank/DDBJ whole genome shotgun (WGS) entry which is preliminary data.</text>
</comment>
<sequence length="94" mass="10156">MVMGTKSLDRVRSRNTVAARIRSARTAADLCNFSGADYESVEGDDRQLGGRRSASLSSDVSGFSCVSLLPTEELDKLVEDVKNLGDEALQVLTF</sequence>
<dbReference type="InterPro" id="IPR055287">
    <property type="entry name" value="IL-16-like"/>
</dbReference>
<dbReference type="PANTHER" id="PTHR48484">
    <property type="entry name" value="PRO-INTERLEUKIN-16"/>
    <property type="match status" value="1"/>
</dbReference>
<name>A0ABV0P733_9TELE</name>
<protein>
    <submittedName>
        <fullName evidence="1">Uncharacterized protein</fullName>
    </submittedName>
</protein>
<dbReference type="EMBL" id="JAHRIO010062292">
    <property type="protein sequence ID" value="MEQ2179238.1"/>
    <property type="molecule type" value="Genomic_DNA"/>
</dbReference>
<dbReference type="Proteomes" id="UP001476798">
    <property type="component" value="Unassembled WGS sequence"/>
</dbReference>
<reference evidence="1 2" key="1">
    <citation type="submission" date="2021-06" db="EMBL/GenBank/DDBJ databases">
        <authorList>
            <person name="Palmer J.M."/>
        </authorList>
    </citation>
    <scope>NUCLEOTIDE SEQUENCE [LARGE SCALE GENOMIC DNA]</scope>
    <source>
        <strain evidence="1 2">GA_2019</strain>
        <tissue evidence="1">Muscle</tissue>
    </source>
</reference>
<proteinExistence type="predicted"/>